<sequence length="166" mass="18537">MTHSYFELPKDPFSANDNFQELEMQFFEVAECEDLPISRDSSTVGGPELQLRPQVLPSMVSGAPGAEHHSGGVSPSSGTHRYANWTTKTKIGRRKVTRCLSLAQVKDAQSAWHHARSIGQPMNVNADRRMTPNRRHADPTRSLILLNCNYETPAPIDVGTPRRNTR</sequence>
<feature type="region of interest" description="Disordered" evidence="1">
    <location>
        <begin position="58"/>
        <end position="81"/>
    </location>
</feature>
<comment type="caution">
    <text evidence="2">The sequence shown here is derived from an EMBL/GenBank/DDBJ whole genome shotgun (WGS) entry which is preliminary data.</text>
</comment>
<accession>A0AA87WA96</accession>
<dbReference type="Proteomes" id="UP000625079">
    <property type="component" value="Unassembled WGS sequence"/>
</dbReference>
<reference evidence="2" key="2">
    <citation type="submission" date="2022-12" db="EMBL/GenBank/DDBJ databases">
        <authorList>
            <person name="Sun Q."/>
            <person name="Zhou Y."/>
        </authorList>
    </citation>
    <scope>NUCLEOTIDE SEQUENCE</scope>
    <source>
        <strain evidence="2">CGMCC 1.15034</strain>
    </source>
</reference>
<proteinExistence type="predicted"/>
<protein>
    <submittedName>
        <fullName evidence="2">Uncharacterized protein</fullName>
    </submittedName>
</protein>
<evidence type="ECO:0000256" key="1">
    <source>
        <dbReference type="SAM" id="MobiDB-lite"/>
    </source>
</evidence>
<organism evidence="2 3">
    <name type="scientific">Bradyrhizobium guangdongense</name>
    <dbReference type="NCBI Taxonomy" id="1325090"/>
    <lineage>
        <taxon>Bacteria</taxon>
        <taxon>Pseudomonadati</taxon>
        <taxon>Pseudomonadota</taxon>
        <taxon>Alphaproteobacteria</taxon>
        <taxon>Hyphomicrobiales</taxon>
        <taxon>Nitrobacteraceae</taxon>
        <taxon>Bradyrhizobium</taxon>
    </lineage>
</organism>
<name>A0AA87WA96_9BRAD</name>
<gene>
    <name evidence="2" type="ORF">GCM10010987_60690</name>
</gene>
<dbReference type="EMBL" id="BMHC01000018">
    <property type="protein sequence ID" value="GGI30688.1"/>
    <property type="molecule type" value="Genomic_DNA"/>
</dbReference>
<evidence type="ECO:0000313" key="2">
    <source>
        <dbReference type="EMBL" id="GGI30688.1"/>
    </source>
</evidence>
<reference evidence="2" key="1">
    <citation type="journal article" date="2014" name="Int. J. Syst. Evol. Microbiol.">
        <title>Complete genome sequence of Corynebacterium casei LMG S-19264T (=DSM 44701T), isolated from a smear-ripened cheese.</title>
        <authorList>
            <consortium name="US DOE Joint Genome Institute (JGI-PGF)"/>
            <person name="Walter F."/>
            <person name="Albersmeier A."/>
            <person name="Kalinowski J."/>
            <person name="Ruckert C."/>
        </authorList>
    </citation>
    <scope>NUCLEOTIDE SEQUENCE</scope>
    <source>
        <strain evidence="2">CGMCC 1.15034</strain>
    </source>
</reference>
<dbReference type="AlphaFoldDB" id="A0AA87WA96"/>
<evidence type="ECO:0000313" key="3">
    <source>
        <dbReference type="Proteomes" id="UP000625079"/>
    </source>
</evidence>